<accession>A0A5P2UND9</accession>
<keyword evidence="4" id="KW-0067">ATP-binding</keyword>
<evidence type="ECO:0000256" key="1">
    <source>
        <dbReference type="ARBA" id="ARBA00022527"/>
    </source>
</evidence>
<proteinExistence type="predicted"/>
<keyword evidence="1" id="KW-0418">Kinase</keyword>
<dbReference type="KEGG" id="ssub:CP968_12740"/>
<dbReference type="EMBL" id="CP023701">
    <property type="protein sequence ID" value="QEU79054.1"/>
    <property type="molecule type" value="Genomic_DNA"/>
</dbReference>
<dbReference type="InterPro" id="IPR036890">
    <property type="entry name" value="HATPase_C_sf"/>
</dbReference>
<dbReference type="AlphaFoldDB" id="A0A5P2UND9"/>
<evidence type="ECO:0000259" key="2">
    <source>
        <dbReference type="Pfam" id="PF13581"/>
    </source>
</evidence>
<evidence type="ECO:0000313" key="4">
    <source>
        <dbReference type="EMBL" id="QEU79054.1"/>
    </source>
</evidence>
<dbReference type="Pfam" id="PF13581">
    <property type="entry name" value="HATPase_c_2"/>
    <property type="match status" value="1"/>
</dbReference>
<dbReference type="PANTHER" id="PTHR35526">
    <property type="entry name" value="ANTI-SIGMA-F FACTOR RSBW-RELATED"/>
    <property type="match status" value="1"/>
</dbReference>
<dbReference type="RefSeq" id="WP_150518123.1">
    <property type="nucleotide sequence ID" value="NZ_BMVX01000015.1"/>
</dbReference>
<dbReference type="SUPFAM" id="SSF55874">
    <property type="entry name" value="ATPase domain of HSP90 chaperone/DNA topoisomerase II/histidine kinase"/>
    <property type="match status" value="1"/>
</dbReference>
<keyword evidence="4" id="KW-0547">Nucleotide-binding</keyword>
<dbReference type="PANTHER" id="PTHR35526:SF3">
    <property type="entry name" value="ANTI-SIGMA-F FACTOR RSBW"/>
    <property type="match status" value="1"/>
</dbReference>
<dbReference type="InterPro" id="IPR050267">
    <property type="entry name" value="Anti-sigma-factor_SerPK"/>
</dbReference>
<protein>
    <submittedName>
        <fullName evidence="4">ATP-binding protein</fullName>
    </submittedName>
</protein>
<dbReference type="EMBL" id="BMVX01000015">
    <property type="protein sequence ID" value="GGZ76880.1"/>
    <property type="molecule type" value="Genomic_DNA"/>
</dbReference>
<dbReference type="InterPro" id="IPR003594">
    <property type="entry name" value="HATPase_dom"/>
</dbReference>
<dbReference type="OrthoDB" id="4251531at2"/>
<keyword evidence="1" id="KW-0723">Serine/threonine-protein kinase</keyword>
<dbReference type="GO" id="GO:0004674">
    <property type="term" value="F:protein serine/threonine kinase activity"/>
    <property type="evidence" value="ECO:0007669"/>
    <property type="project" value="UniProtKB-KW"/>
</dbReference>
<gene>
    <name evidence="4" type="ORF">CP968_12740</name>
    <name evidence="3" type="ORF">GCM10010371_40780</name>
</gene>
<dbReference type="Gene3D" id="3.30.565.10">
    <property type="entry name" value="Histidine kinase-like ATPase, C-terminal domain"/>
    <property type="match status" value="1"/>
</dbReference>
<dbReference type="GO" id="GO:0005524">
    <property type="term" value="F:ATP binding"/>
    <property type="evidence" value="ECO:0007669"/>
    <property type="project" value="UniProtKB-KW"/>
</dbReference>
<keyword evidence="1" id="KW-0808">Transferase</keyword>
<reference evidence="3" key="3">
    <citation type="submission" date="2020-09" db="EMBL/GenBank/DDBJ databases">
        <authorList>
            <person name="Sun Q."/>
            <person name="Ohkuma M."/>
        </authorList>
    </citation>
    <scope>NUCLEOTIDE SEQUENCE</scope>
    <source>
        <strain evidence="3">JCM 4834</strain>
    </source>
</reference>
<evidence type="ECO:0000313" key="3">
    <source>
        <dbReference type="EMBL" id="GGZ76880.1"/>
    </source>
</evidence>
<dbReference type="CDD" id="cd16936">
    <property type="entry name" value="HATPase_RsbW-like"/>
    <property type="match status" value="1"/>
</dbReference>
<organism evidence="4 5">
    <name type="scientific">Streptomyces subrutilus</name>
    <dbReference type="NCBI Taxonomy" id="36818"/>
    <lineage>
        <taxon>Bacteria</taxon>
        <taxon>Bacillati</taxon>
        <taxon>Actinomycetota</taxon>
        <taxon>Actinomycetes</taxon>
        <taxon>Kitasatosporales</taxon>
        <taxon>Streptomycetaceae</taxon>
        <taxon>Streptomyces</taxon>
    </lineage>
</organism>
<dbReference type="Proteomes" id="UP000634660">
    <property type="component" value="Unassembled WGS sequence"/>
</dbReference>
<name>A0A5P2UND9_9ACTN</name>
<keyword evidence="5" id="KW-1185">Reference proteome</keyword>
<evidence type="ECO:0000313" key="5">
    <source>
        <dbReference type="Proteomes" id="UP000326831"/>
    </source>
</evidence>
<sequence length="143" mass="15624">MDHPIEWRYPRAPISVPRARARLAAQARAWKLPEDTAETAVLLLGELMANACRHVRVPGREVWVRCLLDGERLRVEVLDAGREMPVVREPRPLAESGRGLAIVAALAGSWGAYPRECGIGKAVWFELATPTDSGGSIRPPGPS</sequence>
<dbReference type="Proteomes" id="UP000326831">
    <property type="component" value="Chromosome"/>
</dbReference>
<reference evidence="4 5" key="2">
    <citation type="submission" date="2017-09" db="EMBL/GenBank/DDBJ databases">
        <authorList>
            <person name="Lee N."/>
            <person name="Cho B.-K."/>
        </authorList>
    </citation>
    <scope>NUCLEOTIDE SEQUENCE [LARGE SCALE GENOMIC DNA]</scope>
    <source>
        <strain evidence="4 5">ATCC 27467</strain>
    </source>
</reference>
<feature type="domain" description="Histidine kinase/HSP90-like ATPase" evidence="2">
    <location>
        <begin position="12"/>
        <end position="109"/>
    </location>
</feature>
<reference evidence="3" key="1">
    <citation type="journal article" date="2014" name="Int. J. Syst. Evol. Microbiol.">
        <title>Complete genome sequence of Corynebacterium casei LMG S-19264T (=DSM 44701T), isolated from a smear-ripened cheese.</title>
        <authorList>
            <consortium name="US DOE Joint Genome Institute (JGI-PGF)"/>
            <person name="Walter F."/>
            <person name="Albersmeier A."/>
            <person name="Kalinowski J."/>
            <person name="Ruckert C."/>
        </authorList>
    </citation>
    <scope>NUCLEOTIDE SEQUENCE</scope>
    <source>
        <strain evidence="3">JCM 4834</strain>
    </source>
</reference>